<dbReference type="GO" id="GO:0097250">
    <property type="term" value="P:mitochondrial respirasome assembly"/>
    <property type="evidence" value="ECO:0007669"/>
    <property type="project" value="TreeGrafter"/>
</dbReference>
<dbReference type="Proteomes" id="UP001329430">
    <property type="component" value="Chromosome 4"/>
</dbReference>
<evidence type="ECO:0000313" key="7">
    <source>
        <dbReference type="EMBL" id="KAK5644354.1"/>
    </source>
</evidence>
<reference evidence="7 8" key="1">
    <citation type="journal article" date="2024" name="Insects">
        <title>An Improved Chromosome-Level Genome Assembly of the Firefly Pyrocoelia pectoralis.</title>
        <authorList>
            <person name="Fu X."/>
            <person name="Meyer-Rochow V.B."/>
            <person name="Ballantyne L."/>
            <person name="Zhu X."/>
        </authorList>
    </citation>
    <scope>NUCLEOTIDE SEQUENCE [LARGE SCALE GENOMIC DNA]</scope>
    <source>
        <strain evidence="7">XCY_ONT2</strain>
    </source>
</reference>
<sequence>MVVEIESPPPELEWIKLSDDLSKMAKPETMLDKMKRKTKENPFVPIGCVATAAALSYGLWAFRQGRPKMSQRMMRLRVAAQGFTIIAFVIGLGLSATNVAKS</sequence>
<evidence type="ECO:0000256" key="1">
    <source>
        <dbReference type="ARBA" id="ARBA00004325"/>
    </source>
</evidence>
<dbReference type="GO" id="GO:0031966">
    <property type="term" value="C:mitochondrial membrane"/>
    <property type="evidence" value="ECO:0007669"/>
    <property type="project" value="UniProtKB-SubCell"/>
</dbReference>
<feature type="transmembrane region" description="Helical" evidence="5">
    <location>
        <begin position="43"/>
        <end position="62"/>
    </location>
</feature>
<keyword evidence="8" id="KW-1185">Reference proteome</keyword>
<evidence type="ECO:0000256" key="3">
    <source>
        <dbReference type="ARBA" id="ARBA00022989"/>
    </source>
</evidence>
<evidence type="ECO:0000256" key="5">
    <source>
        <dbReference type="SAM" id="Phobius"/>
    </source>
</evidence>
<gene>
    <name evidence="7" type="ORF">RI129_005654</name>
</gene>
<evidence type="ECO:0000259" key="6">
    <source>
        <dbReference type="PROSITE" id="PS51503"/>
    </source>
</evidence>
<dbReference type="Gene3D" id="6.10.140.1320">
    <property type="match status" value="1"/>
</dbReference>
<dbReference type="AlphaFoldDB" id="A0AAN7VHP3"/>
<keyword evidence="2 5" id="KW-0812">Transmembrane</keyword>
<feature type="transmembrane region" description="Helical" evidence="5">
    <location>
        <begin position="74"/>
        <end position="96"/>
    </location>
</feature>
<dbReference type="InterPro" id="IPR007667">
    <property type="entry name" value="Hypoxia_induced_domain"/>
</dbReference>
<dbReference type="Pfam" id="PF04588">
    <property type="entry name" value="HIG_1_N"/>
    <property type="match status" value="1"/>
</dbReference>
<evidence type="ECO:0000256" key="4">
    <source>
        <dbReference type="ARBA" id="ARBA00023136"/>
    </source>
</evidence>
<comment type="caution">
    <text evidence="7">The sequence shown here is derived from an EMBL/GenBank/DDBJ whole genome shotgun (WGS) entry which is preliminary data.</text>
</comment>
<feature type="domain" description="HIG1" evidence="6">
    <location>
        <begin position="15"/>
        <end position="102"/>
    </location>
</feature>
<dbReference type="PROSITE" id="PS51503">
    <property type="entry name" value="HIG1"/>
    <property type="match status" value="1"/>
</dbReference>
<evidence type="ECO:0000256" key="2">
    <source>
        <dbReference type="ARBA" id="ARBA00022692"/>
    </source>
</evidence>
<dbReference type="InterPro" id="IPR050355">
    <property type="entry name" value="RCF1"/>
</dbReference>
<dbReference type="PANTHER" id="PTHR12297:SF18">
    <property type="entry name" value="HIG1 DOMAIN FAMILY MEMBER 2A"/>
    <property type="match status" value="1"/>
</dbReference>
<keyword evidence="3 5" id="KW-1133">Transmembrane helix</keyword>
<proteinExistence type="predicted"/>
<accession>A0AAN7VHP3</accession>
<dbReference type="EMBL" id="JAVRBK010000004">
    <property type="protein sequence ID" value="KAK5644354.1"/>
    <property type="molecule type" value="Genomic_DNA"/>
</dbReference>
<evidence type="ECO:0000313" key="8">
    <source>
        <dbReference type="Proteomes" id="UP001329430"/>
    </source>
</evidence>
<comment type="subcellular location">
    <subcellularLocation>
        <location evidence="1">Mitochondrion membrane</location>
    </subcellularLocation>
</comment>
<organism evidence="7 8">
    <name type="scientific">Pyrocoelia pectoralis</name>
    <dbReference type="NCBI Taxonomy" id="417401"/>
    <lineage>
        <taxon>Eukaryota</taxon>
        <taxon>Metazoa</taxon>
        <taxon>Ecdysozoa</taxon>
        <taxon>Arthropoda</taxon>
        <taxon>Hexapoda</taxon>
        <taxon>Insecta</taxon>
        <taxon>Pterygota</taxon>
        <taxon>Neoptera</taxon>
        <taxon>Endopterygota</taxon>
        <taxon>Coleoptera</taxon>
        <taxon>Polyphaga</taxon>
        <taxon>Elateriformia</taxon>
        <taxon>Elateroidea</taxon>
        <taxon>Lampyridae</taxon>
        <taxon>Lampyrinae</taxon>
        <taxon>Pyrocoelia</taxon>
    </lineage>
</organism>
<dbReference type="PANTHER" id="PTHR12297">
    <property type="entry name" value="HYPOXIA-INDUCBILE GENE 1 HIG1 -RELATED"/>
    <property type="match status" value="1"/>
</dbReference>
<keyword evidence="4 5" id="KW-0472">Membrane</keyword>
<protein>
    <recommendedName>
        <fullName evidence="6">HIG1 domain-containing protein</fullName>
    </recommendedName>
</protein>
<name>A0AAN7VHP3_9COLE</name>